<organism evidence="1 2">
    <name type="scientific">Colocasia esculenta</name>
    <name type="common">Wild taro</name>
    <name type="synonym">Arum esculentum</name>
    <dbReference type="NCBI Taxonomy" id="4460"/>
    <lineage>
        <taxon>Eukaryota</taxon>
        <taxon>Viridiplantae</taxon>
        <taxon>Streptophyta</taxon>
        <taxon>Embryophyta</taxon>
        <taxon>Tracheophyta</taxon>
        <taxon>Spermatophyta</taxon>
        <taxon>Magnoliopsida</taxon>
        <taxon>Liliopsida</taxon>
        <taxon>Araceae</taxon>
        <taxon>Aroideae</taxon>
        <taxon>Colocasieae</taxon>
        <taxon>Colocasia</taxon>
    </lineage>
</organism>
<accession>A0A843XD93</accession>
<gene>
    <name evidence="1" type="ORF">Taro_050220</name>
</gene>
<dbReference type="Gene3D" id="2.40.70.10">
    <property type="entry name" value="Acid Proteases"/>
    <property type="match status" value="1"/>
</dbReference>
<comment type="caution">
    <text evidence="1">The sequence shown here is derived from an EMBL/GenBank/DDBJ whole genome shotgun (WGS) entry which is preliminary data.</text>
</comment>
<reference evidence="1" key="1">
    <citation type="submission" date="2017-07" db="EMBL/GenBank/DDBJ databases">
        <title>Taro Niue Genome Assembly and Annotation.</title>
        <authorList>
            <person name="Atibalentja N."/>
            <person name="Keating K."/>
            <person name="Fields C.J."/>
        </authorList>
    </citation>
    <scope>NUCLEOTIDE SEQUENCE</scope>
    <source>
        <strain evidence="1">Niue_2</strain>
        <tissue evidence="1">Leaf</tissue>
    </source>
</reference>
<proteinExistence type="predicted"/>
<sequence length="79" mass="8599">MASATVGCYNRSEALEQLTELYFQLAGVGNKLSHLTFHLKGGAKMRLSPMNYFSLVNDKEAACLTLITDASSAECRGRP</sequence>
<name>A0A843XD93_COLES</name>
<evidence type="ECO:0000313" key="2">
    <source>
        <dbReference type="Proteomes" id="UP000652761"/>
    </source>
</evidence>
<dbReference type="EMBL" id="NMUH01007431">
    <property type="protein sequence ID" value="MQM17253.1"/>
    <property type="molecule type" value="Genomic_DNA"/>
</dbReference>
<evidence type="ECO:0000313" key="1">
    <source>
        <dbReference type="EMBL" id="MQM17253.1"/>
    </source>
</evidence>
<keyword evidence="2" id="KW-1185">Reference proteome</keyword>
<dbReference type="AlphaFoldDB" id="A0A843XD93"/>
<dbReference type="InterPro" id="IPR021109">
    <property type="entry name" value="Peptidase_aspartic_dom_sf"/>
</dbReference>
<protein>
    <submittedName>
        <fullName evidence="1">Uncharacterized protein</fullName>
    </submittedName>
</protein>
<dbReference type="Proteomes" id="UP000652761">
    <property type="component" value="Unassembled WGS sequence"/>
</dbReference>